<gene>
    <name evidence="2" type="ORF">RchiOBHm_Chr5g0025001</name>
</gene>
<protein>
    <submittedName>
        <fullName evidence="2">Uncharacterized protein</fullName>
    </submittedName>
</protein>
<evidence type="ECO:0000313" key="3">
    <source>
        <dbReference type="Proteomes" id="UP000238479"/>
    </source>
</evidence>
<keyword evidence="1" id="KW-1133">Transmembrane helix</keyword>
<evidence type="ECO:0000256" key="1">
    <source>
        <dbReference type="SAM" id="Phobius"/>
    </source>
</evidence>
<sequence>MFICFSIFVQCCFRSKFCTKFEVFKLMNKLRYEKEKYNATLVAACLIATTLYIYLLEPYPLNIFVSSL</sequence>
<dbReference type="EMBL" id="PDCK01000043">
    <property type="protein sequence ID" value="PRQ30469.1"/>
    <property type="molecule type" value="Genomic_DNA"/>
</dbReference>
<proteinExistence type="predicted"/>
<dbReference type="AlphaFoldDB" id="A0A2P6Q8G6"/>
<dbReference type="Gramene" id="PRQ30469">
    <property type="protein sequence ID" value="PRQ30469"/>
    <property type="gene ID" value="RchiOBHm_Chr5g0025001"/>
</dbReference>
<comment type="caution">
    <text evidence="2">The sequence shown here is derived from an EMBL/GenBank/DDBJ whole genome shotgun (WGS) entry which is preliminary data.</text>
</comment>
<dbReference type="Proteomes" id="UP000238479">
    <property type="component" value="Chromosome 5"/>
</dbReference>
<reference evidence="2 3" key="1">
    <citation type="journal article" date="2018" name="Nat. Genet.">
        <title>The Rosa genome provides new insights in the design of modern roses.</title>
        <authorList>
            <person name="Bendahmane M."/>
        </authorList>
    </citation>
    <scope>NUCLEOTIDE SEQUENCE [LARGE SCALE GENOMIC DNA]</scope>
    <source>
        <strain evidence="3">cv. Old Blush</strain>
    </source>
</reference>
<keyword evidence="3" id="KW-1185">Reference proteome</keyword>
<evidence type="ECO:0000313" key="2">
    <source>
        <dbReference type="EMBL" id="PRQ30469.1"/>
    </source>
</evidence>
<keyword evidence="1" id="KW-0812">Transmembrane</keyword>
<organism evidence="2 3">
    <name type="scientific">Rosa chinensis</name>
    <name type="common">China rose</name>
    <dbReference type="NCBI Taxonomy" id="74649"/>
    <lineage>
        <taxon>Eukaryota</taxon>
        <taxon>Viridiplantae</taxon>
        <taxon>Streptophyta</taxon>
        <taxon>Embryophyta</taxon>
        <taxon>Tracheophyta</taxon>
        <taxon>Spermatophyta</taxon>
        <taxon>Magnoliopsida</taxon>
        <taxon>eudicotyledons</taxon>
        <taxon>Gunneridae</taxon>
        <taxon>Pentapetalae</taxon>
        <taxon>rosids</taxon>
        <taxon>fabids</taxon>
        <taxon>Rosales</taxon>
        <taxon>Rosaceae</taxon>
        <taxon>Rosoideae</taxon>
        <taxon>Rosoideae incertae sedis</taxon>
        <taxon>Rosa</taxon>
    </lineage>
</organism>
<name>A0A2P6Q8G6_ROSCH</name>
<feature type="transmembrane region" description="Helical" evidence="1">
    <location>
        <begin position="38"/>
        <end position="56"/>
    </location>
</feature>
<keyword evidence="1" id="KW-0472">Membrane</keyword>
<accession>A0A2P6Q8G6</accession>